<dbReference type="EMBL" id="KV454410">
    <property type="protein sequence ID" value="ODQ64876.1"/>
    <property type="molecule type" value="Genomic_DNA"/>
</dbReference>
<reference evidence="1 2" key="1">
    <citation type="journal article" date="2016" name="Proc. Natl. Acad. Sci. U.S.A.">
        <title>Comparative genomics of biotechnologically important yeasts.</title>
        <authorList>
            <person name="Riley R."/>
            <person name="Haridas S."/>
            <person name="Wolfe K.H."/>
            <person name="Lopes M.R."/>
            <person name="Hittinger C.T."/>
            <person name="Goeker M."/>
            <person name="Salamov A.A."/>
            <person name="Wisecaver J.H."/>
            <person name="Long T.M."/>
            <person name="Calvey C.H."/>
            <person name="Aerts A.L."/>
            <person name="Barry K.W."/>
            <person name="Choi C."/>
            <person name="Clum A."/>
            <person name="Coughlan A.Y."/>
            <person name="Deshpande S."/>
            <person name="Douglass A.P."/>
            <person name="Hanson S.J."/>
            <person name="Klenk H.-P."/>
            <person name="LaButti K.M."/>
            <person name="Lapidus A."/>
            <person name="Lindquist E.A."/>
            <person name="Lipzen A.M."/>
            <person name="Meier-Kolthoff J.P."/>
            <person name="Ohm R.A."/>
            <person name="Otillar R.P."/>
            <person name="Pangilinan J.L."/>
            <person name="Peng Y."/>
            <person name="Rokas A."/>
            <person name="Rosa C.A."/>
            <person name="Scheuner C."/>
            <person name="Sibirny A.A."/>
            <person name="Slot J.C."/>
            <person name="Stielow J.B."/>
            <person name="Sun H."/>
            <person name="Kurtzman C.P."/>
            <person name="Blackwell M."/>
            <person name="Grigoriev I.V."/>
            <person name="Jeffries T.W."/>
        </authorList>
    </citation>
    <scope>NUCLEOTIDE SEQUENCE [LARGE SCALE GENOMIC DNA]</scope>
    <source>
        <strain evidence="1 2">DSM 6958</strain>
    </source>
</reference>
<organism evidence="1 2">
    <name type="scientific">Nadsonia fulvescens var. elongata DSM 6958</name>
    <dbReference type="NCBI Taxonomy" id="857566"/>
    <lineage>
        <taxon>Eukaryota</taxon>
        <taxon>Fungi</taxon>
        <taxon>Dikarya</taxon>
        <taxon>Ascomycota</taxon>
        <taxon>Saccharomycotina</taxon>
        <taxon>Dipodascomycetes</taxon>
        <taxon>Dipodascales</taxon>
        <taxon>Dipodascales incertae sedis</taxon>
        <taxon>Nadsonia</taxon>
    </lineage>
</organism>
<accession>A0A1E3PHH1</accession>
<sequence>MWIRANTRPTTTLKWCIIRNSHHLLSTQPGDLGKPASLSIDFENLRHEIPEVDEKSKNLLALRQLVSQAVCGSEEGLTKSMVEEVDILPRKAEKRIVNNLSQPQKYNHFLELYNSSQETDCEYDPIVALFKSEPLQSQMQLNSSLSSKIEARCLLKTLVKNALNNSSTAPIALLSTLSKLLVAGETMLVRETLLSLLNHNSKSISTTHIKKLWRIYYAGESQKTVIDLLMTNTSQSQGEIAVMLVRLSLAWEYPLLAASLLSRVASIKTSEKSLSVTSTLPKERLNSLVSEVIETITIASVGYRILTLQVLSKLRRQFPRVPWTRDQTSRLLELALEIDMYSNVGVPSQSNHLLTSLTADYGIVALEPVRVCDVIRANLRVNNDYTAYKQWKLLSSNRSNGAIDIPISFLSYLIRKWSNNRRYRHEALRIITEFVPIEKYGCSGIAEAILHYCALTKTDDMAVLVIEKLAQPMTRSNLAALLELQLELDQPEGVKRVVGEIFRQTSHLAESEVTMLAQVALRQSTAQGVALVQRFESGSDLTNSAPKLSRRHYIMAYCAILDKSYERMEWDNVTIYTAEIEGFIHENKEKISGSYQDRLRLIQLKHAGRSLDSSSEATILPSSRAQKDLYQQWQLTPNLLPTPHKRLVALRIIGLQAINENDRHVFEWVLKMMEAVGVSKSALKAEWFGILRERQNAGNSSDELIESLQY</sequence>
<name>A0A1E3PHH1_9ASCO</name>
<protein>
    <submittedName>
        <fullName evidence="1">Uncharacterized protein</fullName>
    </submittedName>
</protein>
<proteinExistence type="predicted"/>
<dbReference type="Proteomes" id="UP000095009">
    <property type="component" value="Unassembled WGS sequence"/>
</dbReference>
<evidence type="ECO:0000313" key="1">
    <source>
        <dbReference type="EMBL" id="ODQ64876.1"/>
    </source>
</evidence>
<evidence type="ECO:0000313" key="2">
    <source>
        <dbReference type="Proteomes" id="UP000095009"/>
    </source>
</evidence>
<dbReference type="AlphaFoldDB" id="A0A1E3PHH1"/>
<gene>
    <name evidence="1" type="ORF">NADFUDRAFT_78839</name>
</gene>
<keyword evidence="2" id="KW-1185">Reference proteome</keyword>